<dbReference type="Proteomes" id="UP001203004">
    <property type="component" value="Unassembled WGS sequence"/>
</dbReference>
<name>A0ABT0M6R3_9BACL</name>
<feature type="transmembrane region" description="Helical" evidence="1">
    <location>
        <begin position="76"/>
        <end position="97"/>
    </location>
</feature>
<reference evidence="2 3" key="1">
    <citation type="submission" date="2022-05" db="EMBL/GenBank/DDBJ databases">
        <title>Sporolactobacillus sp nov CPB3-1, isolated from tree bark (Mangifera indica L.).</title>
        <authorList>
            <person name="Phuengjayaem S."/>
            <person name="Tanasupawat S."/>
        </authorList>
    </citation>
    <scope>NUCLEOTIDE SEQUENCE [LARGE SCALE GENOMIC DNA]</scope>
    <source>
        <strain evidence="2 3">CPB3-1</strain>
    </source>
</reference>
<accession>A0ABT0M6R3</accession>
<keyword evidence="1" id="KW-0812">Transmembrane</keyword>
<dbReference type="EMBL" id="JAMAST010000001">
    <property type="protein sequence ID" value="MCL1630532.1"/>
    <property type="molecule type" value="Genomic_DNA"/>
</dbReference>
<evidence type="ECO:0000256" key="1">
    <source>
        <dbReference type="SAM" id="Phobius"/>
    </source>
</evidence>
<evidence type="ECO:0000313" key="3">
    <source>
        <dbReference type="Proteomes" id="UP001203004"/>
    </source>
</evidence>
<feature type="transmembrane region" description="Helical" evidence="1">
    <location>
        <begin position="104"/>
        <end position="121"/>
    </location>
</feature>
<dbReference type="RefSeq" id="WP_249095777.1">
    <property type="nucleotide sequence ID" value="NZ_JAMAST010000001.1"/>
</dbReference>
<gene>
    <name evidence="2" type="ORF">M3N64_01010</name>
</gene>
<evidence type="ECO:0000313" key="2">
    <source>
        <dbReference type="EMBL" id="MCL1630532.1"/>
    </source>
</evidence>
<feature type="transmembrane region" description="Helical" evidence="1">
    <location>
        <begin position="43"/>
        <end position="64"/>
    </location>
</feature>
<keyword evidence="1" id="KW-0472">Membrane</keyword>
<keyword evidence="1" id="KW-1133">Transmembrane helix</keyword>
<proteinExistence type="predicted"/>
<feature type="transmembrane region" description="Helical" evidence="1">
    <location>
        <begin position="15"/>
        <end position="31"/>
    </location>
</feature>
<sequence length="165" mass="19007">MSAIVKNMDLSARGLWFPITLTLSLLVLVLFMKKKQLTWREIYLTYGSIGFLTWVIDTLTGNILDLYDVGHAGITGIGDFLSFSFVPSSLAVIFLNFRTEKNKGFMILLFTAISMIIYWGVRASGYFKDKGWNIFLALAVFIIAYWLIIPLHLRLMRNNDRHMRK</sequence>
<organism evidence="2 3">
    <name type="scientific">Sporolactobacillus mangiferae</name>
    <dbReference type="NCBI Taxonomy" id="2940498"/>
    <lineage>
        <taxon>Bacteria</taxon>
        <taxon>Bacillati</taxon>
        <taxon>Bacillota</taxon>
        <taxon>Bacilli</taxon>
        <taxon>Bacillales</taxon>
        <taxon>Sporolactobacillaceae</taxon>
        <taxon>Sporolactobacillus</taxon>
    </lineage>
</organism>
<keyword evidence="3" id="KW-1185">Reference proteome</keyword>
<protein>
    <submittedName>
        <fullName evidence="2">Uncharacterized protein</fullName>
    </submittedName>
</protein>
<comment type="caution">
    <text evidence="2">The sequence shown here is derived from an EMBL/GenBank/DDBJ whole genome shotgun (WGS) entry which is preliminary data.</text>
</comment>
<feature type="transmembrane region" description="Helical" evidence="1">
    <location>
        <begin position="133"/>
        <end position="155"/>
    </location>
</feature>